<reference evidence="2 3" key="1">
    <citation type="submission" date="2012-06" db="EMBL/GenBank/DDBJ databases">
        <title>The complete chromosome of genome of Turneriella parva DSM 21527.</title>
        <authorList>
            <consortium name="US DOE Joint Genome Institute (JGI-PGF)"/>
            <person name="Lucas S."/>
            <person name="Han J."/>
            <person name="Lapidus A."/>
            <person name="Bruce D."/>
            <person name="Goodwin L."/>
            <person name="Pitluck S."/>
            <person name="Peters L."/>
            <person name="Kyrpides N."/>
            <person name="Mavromatis K."/>
            <person name="Ivanova N."/>
            <person name="Mikhailova N."/>
            <person name="Chertkov O."/>
            <person name="Detter J.C."/>
            <person name="Tapia R."/>
            <person name="Han C."/>
            <person name="Land M."/>
            <person name="Hauser L."/>
            <person name="Markowitz V."/>
            <person name="Cheng J.-F."/>
            <person name="Hugenholtz P."/>
            <person name="Woyke T."/>
            <person name="Wu D."/>
            <person name="Gronow S."/>
            <person name="Wellnitz S."/>
            <person name="Brambilla E."/>
            <person name="Klenk H.-P."/>
            <person name="Eisen J.A."/>
        </authorList>
    </citation>
    <scope>NUCLEOTIDE SEQUENCE [LARGE SCALE GENOMIC DNA]</scope>
    <source>
        <strain evidence="3">ATCC BAA-1111 / DSM 21527 / NCTC 11395 / H</strain>
    </source>
</reference>
<dbReference type="Gene3D" id="1.25.40.10">
    <property type="entry name" value="Tetratricopeptide repeat domain"/>
    <property type="match status" value="1"/>
</dbReference>
<dbReference type="Proteomes" id="UP000006048">
    <property type="component" value="Chromosome"/>
</dbReference>
<dbReference type="InterPro" id="IPR011047">
    <property type="entry name" value="Quinoprotein_ADH-like_sf"/>
</dbReference>
<dbReference type="STRING" id="869212.Turpa_0430"/>
<dbReference type="RefSeq" id="WP_014801606.1">
    <property type="nucleotide sequence ID" value="NC_018020.1"/>
</dbReference>
<accession>I4B1C9</accession>
<proteinExistence type="predicted"/>
<dbReference type="InterPro" id="IPR015943">
    <property type="entry name" value="WD40/YVTN_repeat-like_dom_sf"/>
</dbReference>
<evidence type="ECO:0000256" key="1">
    <source>
        <dbReference type="SAM" id="SignalP"/>
    </source>
</evidence>
<feature type="signal peptide" evidence="1">
    <location>
        <begin position="1"/>
        <end position="19"/>
    </location>
</feature>
<keyword evidence="3" id="KW-1185">Reference proteome</keyword>
<dbReference type="SUPFAM" id="SSF48452">
    <property type="entry name" value="TPR-like"/>
    <property type="match status" value="1"/>
</dbReference>
<keyword evidence="1" id="KW-0732">Signal</keyword>
<dbReference type="Gene3D" id="2.130.10.10">
    <property type="entry name" value="YVTN repeat-like/Quinoprotein amine dehydrogenase"/>
    <property type="match status" value="3"/>
</dbReference>
<dbReference type="KEGG" id="tpx:Turpa_0430"/>
<dbReference type="AlphaFoldDB" id="I4B1C9"/>
<sequence>MIRSILIFIVAAAPLAAVADLRKYHDAVGRYEAREYDQAVKLFVEFVAENPYEPEVKKSWFYLANALAEQGKCNEAVARANIALERYPAHPDRHELRVITGECLYQMNAHSRADRLLADTRKQANIESLHYRIDMYRGFIAYDARSFAPATKLYKSAIAFATKFGFEDRNLFRVYRDLGTMLARDPLQTESAVEYLSRAIQLSAKYKPGEAGALRLALRRISLRRIDKLNGLDDNSIADIRVDGDDVYIATWGAGLVRYTRSADKLEKIKLPSPQLRGLYADFDELYVTSFDGVYRYSKKTGETESLSDEAGALKLGQKTIKDDRYVYFSTLNRGLIQYDTIKRKVVTLGKDSWVGSNQVYALDADLDYIVVGTLDHGAVIYHKKTGEVQRITVGEGLLRSENVKAVLLDGRYVYIGAHNDGVYVYDIQQKKLTPIKAELPFPSAFARRDHEIFIGTSGQGLRVLDRNTNSLNRMTAVEGLSSNEIQILRIEGDFLWIGYLENGIDVVYRPAKEK</sequence>
<gene>
    <name evidence="2" type="ordered locus">Turpa_0430</name>
</gene>
<feature type="chain" id="PRO_5003685744" description="Tetratricopeptide repeat protein" evidence="1">
    <location>
        <begin position="20"/>
        <end position="515"/>
    </location>
</feature>
<dbReference type="HOGENOM" id="CLU_528851_0_0_12"/>
<organism evidence="2 3">
    <name type="scientific">Turneriella parva (strain ATCC BAA-1111 / DSM 21527 / NCTC 11395 / H)</name>
    <name type="common">Leptospira parva</name>
    <dbReference type="NCBI Taxonomy" id="869212"/>
    <lineage>
        <taxon>Bacteria</taxon>
        <taxon>Pseudomonadati</taxon>
        <taxon>Spirochaetota</taxon>
        <taxon>Spirochaetia</taxon>
        <taxon>Leptospirales</taxon>
        <taxon>Leptospiraceae</taxon>
        <taxon>Turneriella</taxon>
    </lineage>
</organism>
<dbReference type="SUPFAM" id="SSF50998">
    <property type="entry name" value="Quinoprotein alcohol dehydrogenase-like"/>
    <property type="match status" value="1"/>
</dbReference>
<evidence type="ECO:0000313" key="2">
    <source>
        <dbReference type="EMBL" id="AFM11086.1"/>
    </source>
</evidence>
<evidence type="ECO:0000313" key="3">
    <source>
        <dbReference type="Proteomes" id="UP000006048"/>
    </source>
</evidence>
<dbReference type="Pfam" id="PF13432">
    <property type="entry name" value="TPR_16"/>
    <property type="match status" value="1"/>
</dbReference>
<evidence type="ECO:0008006" key="4">
    <source>
        <dbReference type="Google" id="ProtNLM"/>
    </source>
</evidence>
<dbReference type="InterPro" id="IPR011990">
    <property type="entry name" value="TPR-like_helical_dom_sf"/>
</dbReference>
<dbReference type="OrthoDB" id="9809670at2"/>
<name>I4B1C9_TURPD</name>
<dbReference type="PATRIC" id="fig|869212.3.peg.404"/>
<protein>
    <recommendedName>
        <fullName evidence="4">Tetratricopeptide repeat protein</fullName>
    </recommendedName>
</protein>
<dbReference type="EMBL" id="CP002959">
    <property type="protein sequence ID" value="AFM11086.1"/>
    <property type="molecule type" value="Genomic_DNA"/>
</dbReference>